<evidence type="ECO:0000256" key="6">
    <source>
        <dbReference type="ARBA" id="ARBA00023015"/>
    </source>
</evidence>
<feature type="domain" description="C2H2-type" evidence="12">
    <location>
        <begin position="217"/>
        <end position="244"/>
    </location>
</feature>
<comment type="subcellular location">
    <subcellularLocation>
        <location evidence="1">Nucleus</location>
    </subcellularLocation>
</comment>
<keyword evidence="5" id="KW-0862">Zinc</keyword>
<evidence type="ECO:0000259" key="12">
    <source>
        <dbReference type="PROSITE" id="PS50157"/>
    </source>
</evidence>
<comment type="caution">
    <text evidence="13">The sequence shown here is derived from an EMBL/GenBank/DDBJ whole genome shotgun (WGS) entry which is preliminary data.</text>
</comment>
<proteinExistence type="predicted"/>
<evidence type="ECO:0000256" key="3">
    <source>
        <dbReference type="ARBA" id="ARBA00022737"/>
    </source>
</evidence>
<evidence type="ECO:0000256" key="10">
    <source>
        <dbReference type="PROSITE-ProRule" id="PRU00042"/>
    </source>
</evidence>
<name>A0AA88KZ38_ARTSF</name>
<evidence type="ECO:0000313" key="13">
    <source>
        <dbReference type="EMBL" id="KAK2712978.1"/>
    </source>
</evidence>
<evidence type="ECO:0000256" key="2">
    <source>
        <dbReference type="ARBA" id="ARBA00022723"/>
    </source>
</evidence>
<keyword evidence="3" id="KW-0677">Repeat</keyword>
<protein>
    <recommendedName>
        <fullName evidence="12">C2H2-type domain-containing protein</fullName>
    </recommendedName>
</protein>
<dbReference type="GO" id="GO:0000981">
    <property type="term" value="F:DNA-binding transcription factor activity, RNA polymerase II-specific"/>
    <property type="evidence" value="ECO:0007669"/>
    <property type="project" value="TreeGrafter"/>
</dbReference>
<feature type="region of interest" description="Disordered" evidence="11">
    <location>
        <begin position="1"/>
        <end position="26"/>
    </location>
</feature>
<dbReference type="Pfam" id="PF00096">
    <property type="entry name" value="zf-C2H2"/>
    <property type="match status" value="4"/>
</dbReference>
<keyword evidence="7" id="KW-0238">DNA-binding</keyword>
<dbReference type="Gene3D" id="3.30.160.60">
    <property type="entry name" value="Classic Zinc Finger"/>
    <property type="match status" value="4"/>
</dbReference>
<keyword evidence="9" id="KW-0539">Nucleus</keyword>
<dbReference type="PANTHER" id="PTHR23235">
    <property type="entry name" value="KRUEPPEL-LIKE TRANSCRIPTION FACTOR"/>
    <property type="match status" value="1"/>
</dbReference>
<dbReference type="SMART" id="SM00355">
    <property type="entry name" value="ZnF_C2H2"/>
    <property type="match status" value="4"/>
</dbReference>
<dbReference type="GO" id="GO:0000122">
    <property type="term" value="P:negative regulation of transcription by RNA polymerase II"/>
    <property type="evidence" value="ECO:0007669"/>
    <property type="project" value="UniProtKB-ARBA"/>
</dbReference>
<reference evidence="13" key="1">
    <citation type="submission" date="2023-07" db="EMBL/GenBank/DDBJ databases">
        <title>Chromosome-level genome assembly of Artemia franciscana.</title>
        <authorList>
            <person name="Jo E."/>
        </authorList>
    </citation>
    <scope>NUCLEOTIDE SEQUENCE</scope>
    <source>
        <tissue evidence="13">Whole body</tissue>
    </source>
</reference>
<keyword evidence="14" id="KW-1185">Reference proteome</keyword>
<organism evidence="13 14">
    <name type="scientific">Artemia franciscana</name>
    <name type="common">Brine shrimp</name>
    <name type="synonym">Artemia sanfranciscana</name>
    <dbReference type="NCBI Taxonomy" id="6661"/>
    <lineage>
        <taxon>Eukaryota</taxon>
        <taxon>Metazoa</taxon>
        <taxon>Ecdysozoa</taxon>
        <taxon>Arthropoda</taxon>
        <taxon>Crustacea</taxon>
        <taxon>Branchiopoda</taxon>
        <taxon>Anostraca</taxon>
        <taxon>Artemiidae</taxon>
        <taxon>Artemia</taxon>
    </lineage>
</organism>
<dbReference type="PROSITE" id="PS00028">
    <property type="entry name" value="ZINC_FINGER_C2H2_1"/>
    <property type="match status" value="4"/>
</dbReference>
<dbReference type="Proteomes" id="UP001187531">
    <property type="component" value="Unassembled WGS sequence"/>
</dbReference>
<accession>A0AA88KZ38</accession>
<evidence type="ECO:0000313" key="14">
    <source>
        <dbReference type="Proteomes" id="UP001187531"/>
    </source>
</evidence>
<keyword evidence="6" id="KW-0805">Transcription regulation</keyword>
<dbReference type="FunFam" id="3.30.160.60:FF:000432">
    <property type="entry name" value="zinc finger protein Gfi-1b isoform X1"/>
    <property type="match status" value="1"/>
</dbReference>
<evidence type="ECO:0000256" key="11">
    <source>
        <dbReference type="SAM" id="MobiDB-lite"/>
    </source>
</evidence>
<keyword evidence="4 10" id="KW-0863">Zinc-finger</keyword>
<evidence type="ECO:0000256" key="9">
    <source>
        <dbReference type="ARBA" id="ARBA00023242"/>
    </source>
</evidence>
<dbReference type="FunFam" id="3.30.160.60:FF:000245">
    <property type="entry name" value="zinc finger protein Gfi-1"/>
    <property type="match status" value="1"/>
</dbReference>
<dbReference type="EMBL" id="JAVRJZ010000015">
    <property type="protein sequence ID" value="KAK2712978.1"/>
    <property type="molecule type" value="Genomic_DNA"/>
</dbReference>
<dbReference type="InterPro" id="IPR036236">
    <property type="entry name" value="Znf_C2H2_sf"/>
</dbReference>
<evidence type="ECO:0000256" key="4">
    <source>
        <dbReference type="ARBA" id="ARBA00022771"/>
    </source>
</evidence>
<evidence type="ECO:0000256" key="7">
    <source>
        <dbReference type="ARBA" id="ARBA00023125"/>
    </source>
</evidence>
<feature type="domain" description="C2H2-type" evidence="12">
    <location>
        <begin position="161"/>
        <end position="188"/>
    </location>
</feature>
<dbReference type="PROSITE" id="PS50157">
    <property type="entry name" value="ZINC_FINGER_C2H2_2"/>
    <property type="match status" value="4"/>
</dbReference>
<evidence type="ECO:0000256" key="1">
    <source>
        <dbReference type="ARBA" id="ARBA00004123"/>
    </source>
</evidence>
<gene>
    <name evidence="13" type="ORF">QYM36_011616</name>
</gene>
<dbReference type="GO" id="GO:0005634">
    <property type="term" value="C:nucleus"/>
    <property type="evidence" value="ECO:0007669"/>
    <property type="project" value="UniProtKB-SubCell"/>
</dbReference>
<keyword evidence="8" id="KW-0804">Transcription</keyword>
<feature type="compositionally biased region" description="Polar residues" evidence="11">
    <location>
        <begin position="1"/>
        <end position="14"/>
    </location>
</feature>
<dbReference type="FunFam" id="3.30.160.60:FF:000148">
    <property type="entry name" value="zinc finger protein Gfi-1"/>
    <property type="match status" value="1"/>
</dbReference>
<dbReference type="InterPro" id="IPR013087">
    <property type="entry name" value="Znf_C2H2_type"/>
</dbReference>
<dbReference type="FunFam" id="3.30.160.60:FF:000208">
    <property type="entry name" value="zinc finger protein Gfi-1b"/>
    <property type="match status" value="1"/>
</dbReference>
<dbReference type="GO" id="GO:0000978">
    <property type="term" value="F:RNA polymerase II cis-regulatory region sequence-specific DNA binding"/>
    <property type="evidence" value="ECO:0007669"/>
    <property type="project" value="TreeGrafter"/>
</dbReference>
<feature type="domain" description="C2H2-type" evidence="12">
    <location>
        <begin position="189"/>
        <end position="216"/>
    </location>
</feature>
<dbReference type="AlphaFoldDB" id="A0AA88KZ38"/>
<keyword evidence="2" id="KW-0479">Metal-binding</keyword>
<dbReference type="GO" id="GO:0008270">
    <property type="term" value="F:zinc ion binding"/>
    <property type="evidence" value="ECO:0007669"/>
    <property type="project" value="UniProtKB-KW"/>
</dbReference>
<evidence type="ECO:0000256" key="5">
    <source>
        <dbReference type="ARBA" id="ARBA00022833"/>
    </source>
</evidence>
<sequence length="299" mass="34678">MDNAKVTSLNNSKVSDNEENDRAESARKHLWRPVDLESENQVKKSDFSVDSILKLDKATNKVNSWLSSYFFPKNIYLHSLLLRQWDLEKFSLESQKPGTYNLTREQGVKNPYNDYSHCKKHIDTLKQFCTYMSPCIDNCYQDLQLLQNPRPYCGSGAERLFECKQCGKAFKRSSTLSTHLLIHSDTRPYPCQFCGKRFHQKSDMKKHTYIHTGEKPHKCVICGKAFSQSSNLITHSRKHTGYKPFACDTCGRSFQRKVDLRRHTGTQHSITSYVQYAPYTQPFPIARESRKGSDIENRP</sequence>
<dbReference type="SUPFAM" id="SSF57667">
    <property type="entry name" value="beta-beta-alpha zinc fingers"/>
    <property type="match status" value="2"/>
</dbReference>
<dbReference type="PANTHER" id="PTHR23235:SF120">
    <property type="entry name" value="KRUPPEL-LIKE FACTOR 15"/>
    <property type="match status" value="1"/>
</dbReference>
<evidence type="ECO:0000256" key="8">
    <source>
        <dbReference type="ARBA" id="ARBA00023163"/>
    </source>
</evidence>
<feature type="domain" description="C2H2-type" evidence="12">
    <location>
        <begin position="245"/>
        <end position="269"/>
    </location>
</feature>